<comment type="caution">
    <text evidence="7">The sequence shown here is derived from an EMBL/GenBank/DDBJ whole genome shotgun (WGS) entry which is preliminary data.</text>
</comment>
<dbReference type="RefSeq" id="WP_345428441.1">
    <property type="nucleotide sequence ID" value="NZ_BAABHK010000001.1"/>
</dbReference>
<dbReference type="Gene3D" id="3.40.190.10">
    <property type="entry name" value="Periplasmic binding protein-like II"/>
    <property type="match status" value="1"/>
</dbReference>
<comment type="subcellular location">
    <subcellularLocation>
        <location evidence="1">Cell envelope</location>
    </subcellularLocation>
</comment>
<evidence type="ECO:0000256" key="1">
    <source>
        <dbReference type="ARBA" id="ARBA00004196"/>
    </source>
</evidence>
<feature type="signal peptide" evidence="5">
    <location>
        <begin position="1"/>
        <end position="27"/>
    </location>
</feature>
<dbReference type="InterPro" id="IPR030678">
    <property type="entry name" value="Peptide/Ni-bd"/>
</dbReference>
<sequence length="512" mass="53708">MNTALSEPSRRSFLGLGLATGSSLLLAACGSGGAAGSGGASADTLKWGWALPTSWDPVTSSAGWDVHALSLVYAGLTKHDSQGKAVPALAESWAYSEKGSRVTFKLRPGLKFSDGTTLDATAVKKSIERGRDAPKSLIAAQLADIKTVSAPDPTTVVIDLRSPNYQIPSLFAGKTGMVVNPAAFERNAAGLATKPAGAGPYTLTSYVENSQATLKRNPNYWDAASIKVANFQLFPLPDAATVIAGLQSGRYNVAQIPGSQVAAAKAAGLEVQVIPSLVVSVLDVNVTKPPFDDPNAALALKFAVDRAALLKTQQFGVGEVSYQPFPKGYVGYDPELEGVYAYDPAKARQLLAKSKYGIGAPVTITASAPGNLPQQLQAQLQAAGFKPTIETIPQAEATQIIYIQHSKALAVDGFAGRDSTAQTFQVLFGSEGLMNPGRTTSPELTAAVQKIVQTPLDDPKYPQVVQAATAVAVRTMPNVFLFTTPRILAHTKSVSPLPKDTVVQRFEGVTVT</sequence>
<protein>
    <submittedName>
        <fullName evidence="7">ABC transporter substrate-binding protein</fullName>
    </submittedName>
</protein>
<proteinExistence type="inferred from homology"/>
<gene>
    <name evidence="7" type="ORF">GCM10023196_002500</name>
</gene>
<dbReference type="Proteomes" id="UP001501442">
    <property type="component" value="Unassembled WGS sequence"/>
</dbReference>
<dbReference type="PANTHER" id="PTHR30290:SF10">
    <property type="entry name" value="PERIPLASMIC OLIGOPEPTIDE-BINDING PROTEIN-RELATED"/>
    <property type="match status" value="1"/>
</dbReference>
<evidence type="ECO:0000313" key="7">
    <source>
        <dbReference type="EMBL" id="GAA4620051.1"/>
    </source>
</evidence>
<evidence type="ECO:0000256" key="5">
    <source>
        <dbReference type="SAM" id="SignalP"/>
    </source>
</evidence>
<keyword evidence="3" id="KW-0813">Transport</keyword>
<evidence type="ECO:0000259" key="6">
    <source>
        <dbReference type="Pfam" id="PF00496"/>
    </source>
</evidence>
<dbReference type="Gene3D" id="3.10.105.10">
    <property type="entry name" value="Dipeptide-binding Protein, Domain 3"/>
    <property type="match status" value="1"/>
</dbReference>
<dbReference type="Gene3D" id="3.90.76.10">
    <property type="entry name" value="Dipeptide-binding Protein, Domain 1"/>
    <property type="match status" value="1"/>
</dbReference>
<comment type="similarity">
    <text evidence="2">Belongs to the bacterial solute-binding protein 5 family.</text>
</comment>
<accession>A0ABP8TZ51</accession>
<dbReference type="InterPro" id="IPR000914">
    <property type="entry name" value="SBP_5_dom"/>
</dbReference>
<organism evidence="7 8">
    <name type="scientific">Actinoallomurus vinaceus</name>
    <dbReference type="NCBI Taxonomy" id="1080074"/>
    <lineage>
        <taxon>Bacteria</taxon>
        <taxon>Bacillati</taxon>
        <taxon>Actinomycetota</taxon>
        <taxon>Actinomycetes</taxon>
        <taxon>Streptosporangiales</taxon>
        <taxon>Thermomonosporaceae</taxon>
        <taxon>Actinoallomurus</taxon>
    </lineage>
</organism>
<keyword evidence="8" id="KW-1185">Reference proteome</keyword>
<dbReference type="InterPro" id="IPR006311">
    <property type="entry name" value="TAT_signal"/>
</dbReference>
<keyword evidence="4 5" id="KW-0732">Signal</keyword>
<dbReference type="SUPFAM" id="SSF53850">
    <property type="entry name" value="Periplasmic binding protein-like II"/>
    <property type="match status" value="1"/>
</dbReference>
<evidence type="ECO:0000256" key="3">
    <source>
        <dbReference type="ARBA" id="ARBA00022448"/>
    </source>
</evidence>
<dbReference type="Pfam" id="PF00496">
    <property type="entry name" value="SBP_bac_5"/>
    <property type="match status" value="1"/>
</dbReference>
<feature type="domain" description="Solute-binding protein family 5" evidence="6">
    <location>
        <begin position="85"/>
        <end position="430"/>
    </location>
</feature>
<feature type="chain" id="PRO_5047280283" evidence="5">
    <location>
        <begin position="28"/>
        <end position="512"/>
    </location>
</feature>
<reference evidence="8" key="1">
    <citation type="journal article" date="2019" name="Int. J. Syst. Evol. Microbiol.">
        <title>The Global Catalogue of Microorganisms (GCM) 10K type strain sequencing project: providing services to taxonomists for standard genome sequencing and annotation.</title>
        <authorList>
            <consortium name="The Broad Institute Genomics Platform"/>
            <consortium name="The Broad Institute Genome Sequencing Center for Infectious Disease"/>
            <person name="Wu L."/>
            <person name="Ma J."/>
        </authorList>
    </citation>
    <scope>NUCLEOTIDE SEQUENCE [LARGE SCALE GENOMIC DNA]</scope>
    <source>
        <strain evidence="8">JCM 17939</strain>
    </source>
</reference>
<evidence type="ECO:0000313" key="8">
    <source>
        <dbReference type="Proteomes" id="UP001501442"/>
    </source>
</evidence>
<dbReference type="PROSITE" id="PS51318">
    <property type="entry name" value="TAT"/>
    <property type="match status" value="1"/>
</dbReference>
<dbReference type="PANTHER" id="PTHR30290">
    <property type="entry name" value="PERIPLASMIC BINDING COMPONENT OF ABC TRANSPORTER"/>
    <property type="match status" value="1"/>
</dbReference>
<dbReference type="PIRSF" id="PIRSF002741">
    <property type="entry name" value="MppA"/>
    <property type="match status" value="1"/>
</dbReference>
<evidence type="ECO:0000256" key="2">
    <source>
        <dbReference type="ARBA" id="ARBA00005695"/>
    </source>
</evidence>
<dbReference type="EMBL" id="BAABHK010000001">
    <property type="protein sequence ID" value="GAA4620051.1"/>
    <property type="molecule type" value="Genomic_DNA"/>
</dbReference>
<name>A0ABP8TZ51_9ACTN</name>
<dbReference type="InterPro" id="IPR039424">
    <property type="entry name" value="SBP_5"/>
</dbReference>
<evidence type="ECO:0000256" key="4">
    <source>
        <dbReference type="ARBA" id="ARBA00022729"/>
    </source>
</evidence>